<gene>
    <name evidence="1" type="ORF">SAMN05421594_2677</name>
</gene>
<evidence type="ECO:0000313" key="1">
    <source>
        <dbReference type="EMBL" id="SFN41354.1"/>
    </source>
</evidence>
<proteinExistence type="predicted"/>
<organism evidence="1 2">
    <name type="scientific">Chryseobacterium oleae</name>
    <dbReference type="NCBI Taxonomy" id="491207"/>
    <lineage>
        <taxon>Bacteria</taxon>
        <taxon>Pseudomonadati</taxon>
        <taxon>Bacteroidota</taxon>
        <taxon>Flavobacteriia</taxon>
        <taxon>Flavobacteriales</taxon>
        <taxon>Weeksellaceae</taxon>
        <taxon>Chryseobacterium group</taxon>
        <taxon>Chryseobacterium</taxon>
    </lineage>
</organism>
<dbReference type="EMBL" id="FOVD01000003">
    <property type="protein sequence ID" value="SFN41354.1"/>
    <property type="molecule type" value="Genomic_DNA"/>
</dbReference>
<accession>A0A1I4YTK3</accession>
<keyword evidence="2" id="KW-1185">Reference proteome</keyword>
<protein>
    <submittedName>
        <fullName evidence="1">Uncharacterized protein</fullName>
    </submittedName>
</protein>
<evidence type="ECO:0000313" key="2">
    <source>
        <dbReference type="Proteomes" id="UP000198769"/>
    </source>
</evidence>
<dbReference type="Proteomes" id="UP000198769">
    <property type="component" value="Unassembled WGS sequence"/>
</dbReference>
<dbReference type="AlphaFoldDB" id="A0A1I4YTK3"/>
<sequence length="118" mass="14094">MPYRSEGLYGIFNPGIYHMDRQKIIKMLRLSQFIRVNNKGEWFEDGDVIYAKEIKMNIFLVFIFLNTSKKENIKALIAEFTDLKSIGKIKPLRTMFYLIMNENKDFHCFEHLIKTSDF</sequence>
<reference evidence="2" key="1">
    <citation type="submission" date="2016-10" db="EMBL/GenBank/DDBJ databases">
        <authorList>
            <person name="Varghese N."/>
            <person name="Submissions S."/>
        </authorList>
    </citation>
    <scope>NUCLEOTIDE SEQUENCE [LARGE SCALE GENOMIC DNA]</scope>
    <source>
        <strain evidence="2">DSM 25575</strain>
    </source>
</reference>
<name>A0A1I4YTK3_CHROL</name>